<dbReference type="Proteomes" id="UP000085678">
    <property type="component" value="Unplaced"/>
</dbReference>
<keyword evidence="2" id="KW-0677">Repeat</keyword>
<dbReference type="KEGG" id="lak:106174817"/>
<dbReference type="InterPro" id="IPR001849">
    <property type="entry name" value="PH_domain"/>
</dbReference>
<keyword evidence="1" id="KW-0479">Metal-binding</keyword>
<dbReference type="PANTHER" id="PTHR23180:SF399">
    <property type="entry name" value="BLOWN FUSE, ISOFORM A-RELATED"/>
    <property type="match status" value="1"/>
</dbReference>
<dbReference type="InterPro" id="IPR038508">
    <property type="entry name" value="ArfGAP_dom_sf"/>
</dbReference>
<feature type="region of interest" description="Disordered" evidence="8">
    <location>
        <begin position="201"/>
        <end position="227"/>
    </location>
</feature>
<dbReference type="Gene3D" id="1.10.220.150">
    <property type="entry name" value="Arf GTPase activating protein"/>
    <property type="match status" value="1"/>
</dbReference>
<evidence type="ECO:0000259" key="9">
    <source>
        <dbReference type="PROSITE" id="PS50003"/>
    </source>
</evidence>
<keyword evidence="4" id="KW-0862">Zinc</keyword>
<keyword evidence="3 7" id="KW-0863">Zinc-finger</keyword>
<dbReference type="Gene3D" id="2.30.29.30">
    <property type="entry name" value="Pleckstrin-homology domain (PH domain)/Phosphotyrosine-binding domain (PTB)"/>
    <property type="match status" value="1"/>
</dbReference>
<evidence type="ECO:0000256" key="1">
    <source>
        <dbReference type="ARBA" id="ARBA00022723"/>
    </source>
</evidence>
<dbReference type="CDD" id="cd07603">
    <property type="entry name" value="BAR_ACAPs"/>
    <property type="match status" value="1"/>
</dbReference>
<evidence type="ECO:0000256" key="7">
    <source>
        <dbReference type="PROSITE-ProRule" id="PRU00288"/>
    </source>
</evidence>
<dbReference type="InterPro" id="IPR027267">
    <property type="entry name" value="AH/BAR_dom_sf"/>
</dbReference>
<dbReference type="SMART" id="SM00105">
    <property type="entry name" value="ArfGap"/>
    <property type="match status" value="1"/>
</dbReference>
<protein>
    <submittedName>
        <fullName evidence="12">Arf-GAP with coiled-coil, ANK repeat and PH domain-containing protein 2-like</fullName>
    </submittedName>
</protein>
<feature type="compositionally biased region" description="Low complexity" evidence="8">
    <location>
        <begin position="518"/>
        <end position="527"/>
    </location>
</feature>
<feature type="domain" description="PH" evidence="9">
    <location>
        <begin position="230"/>
        <end position="311"/>
    </location>
</feature>
<organism evidence="11 12">
    <name type="scientific">Lingula anatina</name>
    <name type="common">Brachiopod</name>
    <name type="synonym">Lingula unguis</name>
    <dbReference type="NCBI Taxonomy" id="7574"/>
    <lineage>
        <taxon>Eukaryota</taxon>
        <taxon>Metazoa</taxon>
        <taxon>Spiralia</taxon>
        <taxon>Lophotrochozoa</taxon>
        <taxon>Brachiopoda</taxon>
        <taxon>Linguliformea</taxon>
        <taxon>Lingulata</taxon>
        <taxon>Lingulida</taxon>
        <taxon>Linguloidea</taxon>
        <taxon>Lingulidae</taxon>
        <taxon>Lingula</taxon>
    </lineage>
</organism>
<dbReference type="GO" id="GO:0005737">
    <property type="term" value="C:cytoplasm"/>
    <property type="evidence" value="ECO:0007669"/>
    <property type="project" value="InterPro"/>
</dbReference>
<evidence type="ECO:0000256" key="8">
    <source>
        <dbReference type="SAM" id="MobiDB-lite"/>
    </source>
</evidence>
<feature type="repeat" description="ANK" evidence="6">
    <location>
        <begin position="650"/>
        <end position="682"/>
    </location>
</feature>
<dbReference type="InterPro" id="IPR004148">
    <property type="entry name" value="BAR_dom"/>
</dbReference>
<evidence type="ECO:0000313" key="12">
    <source>
        <dbReference type="RefSeq" id="XP_023932570.1"/>
    </source>
</evidence>
<dbReference type="InterPro" id="IPR002110">
    <property type="entry name" value="Ankyrin_rpt"/>
</dbReference>
<dbReference type="SUPFAM" id="SSF48403">
    <property type="entry name" value="Ankyrin repeat"/>
    <property type="match status" value="1"/>
</dbReference>
<dbReference type="PROSITE" id="PS50115">
    <property type="entry name" value="ARFGAP"/>
    <property type="match status" value="1"/>
</dbReference>
<dbReference type="Pfam" id="PF00169">
    <property type="entry name" value="PH"/>
    <property type="match status" value="1"/>
</dbReference>
<feature type="region of interest" description="Disordered" evidence="8">
    <location>
        <begin position="548"/>
        <end position="576"/>
    </location>
</feature>
<dbReference type="PROSITE" id="PS50297">
    <property type="entry name" value="ANK_REP_REGION"/>
    <property type="match status" value="1"/>
</dbReference>
<dbReference type="GO" id="GO:0005096">
    <property type="term" value="F:GTPase activator activity"/>
    <property type="evidence" value="ECO:0007669"/>
    <property type="project" value="InterPro"/>
</dbReference>
<dbReference type="PROSITE" id="PS50003">
    <property type="entry name" value="PH_DOMAIN"/>
    <property type="match status" value="1"/>
</dbReference>
<dbReference type="SUPFAM" id="SSF50729">
    <property type="entry name" value="PH domain-like"/>
    <property type="match status" value="1"/>
</dbReference>
<dbReference type="STRING" id="7574.A0A2R2MQP5"/>
<dbReference type="InterPro" id="IPR037278">
    <property type="entry name" value="ARFGAP/RecO"/>
</dbReference>
<keyword evidence="5 6" id="KW-0040">ANK repeat</keyword>
<dbReference type="InParanoid" id="A0A2R2MQP5"/>
<feature type="region of interest" description="Disordered" evidence="8">
    <location>
        <begin position="315"/>
        <end position="339"/>
    </location>
</feature>
<dbReference type="Gene3D" id="1.25.40.20">
    <property type="entry name" value="Ankyrin repeat-containing domain"/>
    <property type="match status" value="1"/>
</dbReference>
<dbReference type="Pfam" id="PF16746">
    <property type="entry name" value="BAR_3"/>
    <property type="match status" value="1"/>
</dbReference>
<dbReference type="FunFam" id="1.20.1270.60:FF:000025">
    <property type="entry name" value="arf-GAP with coiled-coil, ANK repeat and PH domain-containing protein 2"/>
    <property type="match status" value="1"/>
</dbReference>
<dbReference type="FunFam" id="1.10.220.150:FF:000007">
    <property type="entry name" value="Arf-GAP with coiled-coil, ANK repeat and PH domain-containing protein 2"/>
    <property type="match status" value="1"/>
</dbReference>
<evidence type="ECO:0000256" key="5">
    <source>
        <dbReference type="ARBA" id="ARBA00023043"/>
    </source>
</evidence>
<dbReference type="PROSITE" id="PS50088">
    <property type="entry name" value="ANK_REPEAT"/>
    <property type="match status" value="2"/>
</dbReference>
<feature type="region of interest" description="Disordered" evidence="8">
    <location>
        <begin position="470"/>
        <end position="527"/>
    </location>
</feature>
<dbReference type="GO" id="GO:0008270">
    <property type="term" value="F:zinc ion binding"/>
    <property type="evidence" value="ECO:0007669"/>
    <property type="project" value="UniProtKB-KW"/>
</dbReference>
<evidence type="ECO:0000256" key="2">
    <source>
        <dbReference type="ARBA" id="ARBA00022737"/>
    </source>
</evidence>
<feature type="repeat" description="ANK" evidence="6">
    <location>
        <begin position="617"/>
        <end position="649"/>
    </location>
</feature>
<dbReference type="InterPro" id="IPR045258">
    <property type="entry name" value="ACAP1/2/3-like"/>
</dbReference>
<dbReference type="InterPro" id="IPR036770">
    <property type="entry name" value="Ankyrin_rpt-contain_sf"/>
</dbReference>
<dbReference type="OrthoDB" id="10070851at2759"/>
<feature type="region of interest" description="Disordered" evidence="8">
    <location>
        <begin position="738"/>
        <end position="758"/>
    </location>
</feature>
<dbReference type="SUPFAM" id="SSF103657">
    <property type="entry name" value="BAR/IMD domain-like"/>
    <property type="match status" value="1"/>
</dbReference>
<gene>
    <name evidence="12" type="primary">LOC106174817</name>
</gene>
<evidence type="ECO:0000313" key="11">
    <source>
        <dbReference type="Proteomes" id="UP000085678"/>
    </source>
</evidence>
<feature type="domain" description="Arf-GAP" evidence="10">
    <location>
        <begin position="341"/>
        <end position="463"/>
    </location>
</feature>
<dbReference type="RefSeq" id="XP_023932570.1">
    <property type="nucleotide sequence ID" value="XM_024076802.1"/>
</dbReference>
<dbReference type="PRINTS" id="PR00405">
    <property type="entry name" value="REVINTRACTNG"/>
</dbReference>
<dbReference type="InterPro" id="IPR001164">
    <property type="entry name" value="ArfGAP_dom"/>
</dbReference>
<dbReference type="Pfam" id="PF01412">
    <property type="entry name" value="ArfGap"/>
    <property type="match status" value="1"/>
</dbReference>
<feature type="compositionally biased region" description="Polar residues" evidence="8">
    <location>
        <begin position="214"/>
        <end position="227"/>
    </location>
</feature>
<dbReference type="GeneID" id="106174817"/>
<dbReference type="Gene3D" id="1.20.1270.60">
    <property type="entry name" value="Arfaptin homology (AH) domain/BAR domain"/>
    <property type="match status" value="1"/>
</dbReference>
<name>A0A2R2MQP5_LINAN</name>
<evidence type="ECO:0000256" key="4">
    <source>
        <dbReference type="ARBA" id="ARBA00022833"/>
    </source>
</evidence>
<dbReference type="AlphaFoldDB" id="A0A2R2MQP5"/>
<dbReference type="FunFam" id="2.30.29.30:FF:000384">
    <property type="entry name" value="Uncharacterized protein, isoform A"/>
    <property type="match status" value="1"/>
</dbReference>
<reference evidence="12" key="1">
    <citation type="submission" date="2025-08" db="UniProtKB">
        <authorList>
            <consortium name="RefSeq"/>
        </authorList>
    </citation>
    <scope>IDENTIFICATION</scope>
    <source>
        <tissue evidence="12">Gonads</tissue>
    </source>
</reference>
<evidence type="ECO:0000259" key="10">
    <source>
        <dbReference type="PROSITE" id="PS50115"/>
    </source>
</evidence>
<sequence>MCGAMIDAGKVFNQTNKQFIDSVQDLSKYFVADDMVTDEKLVGETLGKFVRAMEELQKYSTILLDQAHRSICKNVSTFIKTDIKRVKESRKHFEKISFDTDNAYVKSAQASKNKPAECEEAYNVLTAMKSCFAHTSLDYVFQINILHSKKRNDVLHTMLSYMHAQNAYFHQGFDLFHDLEPYMKSLATQLDELNVKSEAEKREMEGRHHLVQEKNASASSQPSLTSDDPNVKIEGYLFRRTSKGFKTWVRRWFILQNNQLVYRKRSKDNLTVFEEDLRLCTVRLFTETDRRFCFEVISPTRCDSDFFKVNTNGSGDGNSSKSIGGATVSPEVAQPEPPKRNSRMTILFSIPGNDVCCDCGSKEPRWASINLGITLCIECSGIHRSLGVHISKVRSITLDAWEPELLKVMAELGNGIVNRIYEADVDERIAKRATADCSRNIRENWIKAKYVQKAFVRKLPQLDETSLTVSPERRRWSVSRRSKKSPSRKVAKTKRDTRSMGDIKSTGPDEQGAKMLQGTSKDSGLSLSSISTTDDVIVFGANMPEEPIIETGLPESSEDSSTETEESDTKSVTSLEDVSKLSPSSLLYKAAVAHNVAVMQEALAHGADPNWANEDEEGKNALMKAVESGSLPACEFLMLNGAKVDRKDNNAKTALHHATRLGLTAQVCQLLKRGANQHAVDADGMDPLTIAVNDANADIVTLLRLAKLNEEMRETEGLYGNPGDDTFTDVFRDFTNMASDNPEKLKRNPSFQGSGESS</sequence>
<accession>A0A2R2MQP5</accession>
<dbReference type="SUPFAM" id="SSF57863">
    <property type="entry name" value="ArfGap/RecO-like zinc finger"/>
    <property type="match status" value="1"/>
</dbReference>
<dbReference type="FunCoup" id="A0A2R2MQP5">
    <property type="interactions" value="1016"/>
</dbReference>
<dbReference type="InterPro" id="IPR011993">
    <property type="entry name" value="PH-like_dom_sf"/>
</dbReference>
<proteinExistence type="predicted"/>
<feature type="compositionally biased region" description="Basic and acidic residues" evidence="8">
    <location>
        <begin position="201"/>
        <end position="212"/>
    </location>
</feature>
<evidence type="ECO:0000256" key="3">
    <source>
        <dbReference type="ARBA" id="ARBA00022771"/>
    </source>
</evidence>
<dbReference type="CDD" id="cd13250">
    <property type="entry name" value="PH_ACAP"/>
    <property type="match status" value="1"/>
</dbReference>
<dbReference type="SMART" id="SM00233">
    <property type="entry name" value="PH"/>
    <property type="match status" value="1"/>
</dbReference>
<dbReference type="PANTHER" id="PTHR23180">
    <property type="entry name" value="CENTAURIN/ARF"/>
    <property type="match status" value="1"/>
</dbReference>
<dbReference type="CDD" id="cd08835">
    <property type="entry name" value="ArfGap_ACAP"/>
    <property type="match status" value="1"/>
</dbReference>
<keyword evidence="11" id="KW-1185">Reference proteome</keyword>
<feature type="compositionally biased region" description="Acidic residues" evidence="8">
    <location>
        <begin position="556"/>
        <end position="566"/>
    </location>
</feature>
<dbReference type="SMART" id="SM00248">
    <property type="entry name" value="ANK"/>
    <property type="match status" value="4"/>
</dbReference>
<feature type="compositionally biased region" description="Polar residues" evidence="8">
    <location>
        <begin position="749"/>
        <end position="758"/>
    </location>
</feature>
<evidence type="ECO:0000256" key="6">
    <source>
        <dbReference type="PROSITE-ProRule" id="PRU00023"/>
    </source>
</evidence>
<dbReference type="Pfam" id="PF12796">
    <property type="entry name" value="Ank_2"/>
    <property type="match status" value="1"/>
</dbReference>
<feature type="compositionally biased region" description="Basic residues" evidence="8">
    <location>
        <begin position="476"/>
        <end position="492"/>
    </location>
</feature>